<sequence>MPIVFVVVVGGWEAIVRGLKVSELILPSPSSITFALFQGFANGLLWHGFLVTLQEILLGYVLAAFVAFLMGAVISQVRIVEATLYPYIVAFQTLPKIAIAPILLIWVGFGVASKVVIAALVAFFPILVNTIVGLKSTSPDKIDLMRSLAASRWKIFRLVQLPEALPYIFAGLNVGIVLAVLGAIVGEFVGAKAGLGYLILQMNFDMDISGMFAVLVILGVMGIAFHLIMGGIRRRVIFWQKDNANL</sequence>
<dbReference type="CDD" id="cd06261">
    <property type="entry name" value="TM_PBP2"/>
    <property type="match status" value="1"/>
</dbReference>
<dbReference type="PANTHER" id="PTHR30151">
    <property type="entry name" value="ALKANE SULFONATE ABC TRANSPORTER-RELATED, MEMBRANE SUBUNIT"/>
    <property type="match status" value="1"/>
</dbReference>
<reference evidence="9" key="1">
    <citation type="submission" date="2020-07" db="EMBL/GenBank/DDBJ databases">
        <title>Huge and variable diversity of episymbiotic CPR bacteria and DPANN archaea in groundwater ecosystems.</title>
        <authorList>
            <person name="He C.Y."/>
            <person name="Keren R."/>
            <person name="Whittaker M."/>
            <person name="Farag I.F."/>
            <person name="Doudna J."/>
            <person name="Cate J.H.D."/>
            <person name="Banfield J.F."/>
        </authorList>
    </citation>
    <scope>NUCLEOTIDE SEQUENCE</scope>
    <source>
        <strain evidence="9">NC_groundwater_1370_Ag_S-0.2um_69_93</strain>
    </source>
</reference>
<dbReference type="EMBL" id="JACQRX010000319">
    <property type="protein sequence ID" value="MBI4252253.1"/>
    <property type="molecule type" value="Genomic_DNA"/>
</dbReference>
<keyword evidence="4 7" id="KW-0812">Transmembrane</keyword>
<evidence type="ECO:0000256" key="3">
    <source>
        <dbReference type="ARBA" id="ARBA00022475"/>
    </source>
</evidence>
<dbReference type="Gene3D" id="1.10.3720.10">
    <property type="entry name" value="MetI-like"/>
    <property type="match status" value="1"/>
</dbReference>
<accession>A0A932ZUZ0</accession>
<comment type="similarity">
    <text evidence="7">Belongs to the binding-protein-dependent transport system permease family.</text>
</comment>
<feature type="transmembrane region" description="Helical" evidence="7">
    <location>
        <begin position="87"/>
        <end position="109"/>
    </location>
</feature>
<feature type="transmembrane region" description="Helical" evidence="7">
    <location>
        <begin position="208"/>
        <end position="228"/>
    </location>
</feature>
<dbReference type="InterPro" id="IPR000515">
    <property type="entry name" value="MetI-like"/>
</dbReference>
<gene>
    <name evidence="9" type="ORF">HY618_07310</name>
</gene>
<evidence type="ECO:0000256" key="6">
    <source>
        <dbReference type="ARBA" id="ARBA00023136"/>
    </source>
</evidence>
<evidence type="ECO:0000313" key="10">
    <source>
        <dbReference type="Proteomes" id="UP000752292"/>
    </source>
</evidence>
<keyword evidence="6 7" id="KW-0472">Membrane</keyword>
<dbReference type="SUPFAM" id="SSF161098">
    <property type="entry name" value="MetI-like"/>
    <property type="match status" value="1"/>
</dbReference>
<dbReference type="GO" id="GO:0005886">
    <property type="term" value="C:plasma membrane"/>
    <property type="evidence" value="ECO:0007669"/>
    <property type="project" value="UniProtKB-SubCell"/>
</dbReference>
<dbReference type="AlphaFoldDB" id="A0A932ZUZ0"/>
<proteinExistence type="inferred from homology"/>
<feature type="domain" description="ABC transmembrane type-1" evidence="8">
    <location>
        <begin position="45"/>
        <end position="229"/>
    </location>
</feature>
<feature type="transmembrane region" description="Helical" evidence="7">
    <location>
        <begin position="56"/>
        <end position="75"/>
    </location>
</feature>
<protein>
    <submittedName>
        <fullName evidence="9">ABC transporter permease</fullName>
    </submittedName>
</protein>
<feature type="transmembrane region" description="Helical" evidence="7">
    <location>
        <begin position="115"/>
        <end position="134"/>
    </location>
</feature>
<dbReference type="Pfam" id="PF00528">
    <property type="entry name" value="BPD_transp_1"/>
    <property type="match status" value="1"/>
</dbReference>
<evidence type="ECO:0000313" key="9">
    <source>
        <dbReference type="EMBL" id="MBI4252253.1"/>
    </source>
</evidence>
<dbReference type="Proteomes" id="UP000752292">
    <property type="component" value="Unassembled WGS sequence"/>
</dbReference>
<name>A0A932ZUZ0_UNCTE</name>
<evidence type="ECO:0000256" key="1">
    <source>
        <dbReference type="ARBA" id="ARBA00004651"/>
    </source>
</evidence>
<evidence type="ECO:0000256" key="2">
    <source>
        <dbReference type="ARBA" id="ARBA00022448"/>
    </source>
</evidence>
<dbReference type="PROSITE" id="PS50928">
    <property type="entry name" value="ABC_TM1"/>
    <property type="match status" value="1"/>
</dbReference>
<comment type="subcellular location">
    <subcellularLocation>
        <location evidence="1 7">Cell membrane</location>
        <topology evidence="1 7">Multi-pass membrane protein</topology>
    </subcellularLocation>
</comment>
<keyword evidence="2 7" id="KW-0813">Transport</keyword>
<dbReference type="GO" id="GO:0055085">
    <property type="term" value="P:transmembrane transport"/>
    <property type="evidence" value="ECO:0007669"/>
    <property type="project" value="InterPro"/>
</dbReference>
<evidence type="ECO:0000256" key="4">
    <source>
        <dbReference type="ARBA" id="ARBA00022692"/>
    </source>
</evidence>
<evidence type="ECO:0000256" key="5">
    <source>
        <dbReference type="ARBA" id="ARBA00022989"/>
    </source>
</evidence>
<comment type="caution">
    <text evidence="9">The sequence shown here is derived from an EMBL/GenBank/DDBJ whole genome shotgun (WGS) entry which is preliminary data.</text>
</comment>
<feature type="transmembrane region" description="Helical" evidence="7">
    <location>
        <begin position="164"/>
        <end position="188"/>
    </location>
</feature>
<evidence type="ECO:0000259" key="8">
    <source>
        <dbReference type="PROSITE" id="PS50928"/>
    </source>
</evidence>
<evidence type="ECO:0000256" key="7">
    <source>
        <dbReference type="RuleBase" id="RU363032"/>
    </source>
</evidence>
<dbReference type="InterPro" id="IPR035906">
    <property type="entry name" value="MetI-like_sf"/>
</dbReference>
<dbReference type="PANTHER" id="PTHR30151:SF20">
    <property type="entry name" value="ABC TRANSPORTER PERMEASE PROTEIN HI_0355-RELATED"/>
    <property type="match status" value="1"/>
</dbReference>
<keyword evidence="5 7" id="KW-1133">Transmembrane helix</keyword>
<organism evidence="9 10">
    <name type="scientific">Tectimicrobiota bacterium</name>
    <dbReference type="NCBI Taxonomy" id="2528274"/>
    <lineage>
        <taxon>Bacteria</taxon>
        <taxon>Pseudomonadati</taxon>
        <taxon>Nitrospinota/Tectimicrobiota group</taxon>
        <taxon>Candidatus Tectimicrobiota</taxon>
    </lineage>
</organism>
<keyword evidence="3" id="KW-1003">Cell membrane</keyword>